<organism evidence="1 2">
    <name type="scientific">Aphis glycines</name>
    <name type="common">Soybean aphid</name>
    <dbReference type="NCBI Taxonomy" id="307491"/>
    <lineage>
        <taxon>Eukaryota</taxon>
        <taxon>Metazoa</taxon>
        <taxon>Ecdysozoa</taxon>
        <taxon>Arthropoda</taxon>
        <taxon>Hexapoda</taxon>
        <taxon>Insecta</taxon>
        <taxon>Pterygota</taxon>
        <taxon>Neoptera</taxon>
        <taxon>Paraneoptera</taxon>
        <taxon>Hemiptera</taxon>
        <taxon>Sternorrhyncha</taxon>
        <taxon>Aphidomorpha</taxon>
        <taxon>Aphidoidea</taxon>
        <taxon>Aphididae</taxon>
        <taxon>Aphidini</taxon>
        <taxon>Aphis</taxon>
        <taxon>Aphis</taxon>
    </lineage>
</organism>
<evidence type="ECO:0000313" key="2">
    <source>
        <dbReference type="Proteomes" id="UP000475862"/>
    </source>
</evidence>
<accession>A0A6G0T3A6</accession>
<dbReference type="EMBL" id="VYZN01000064">
    <property type="protein sequence ID" value="KAE9525130.1"/>
    <property type="molecule type" value="Genomic_DNA"/>
</dbReference>
<comment type="caution">
    <text evidence="1">The sequence shown here is derived from an EMBL/GenBank/DDBJ whole genome shotgun (WGS) entry which is preliminary data.</text>
</comment>
<dbReference type="Proteomes" id="UP000475862">
    <property type="component" value="Unassembled WGS sequence"/>
</dbReference>
<sequence length="189" mass="21601">ICGDNKHIQCENIIFLNRFTITYDTYDNIIIYIRHKITYIESNFESSLEKLSVGQLLTAIKYCSEFWNTVVTPRIEVLCAFCDQLRIILKMINRIANLPTAIAFKANNFNFIMKNGMSMERQEFILKRILFLLVFAQRFLLFNRLVNVVALFTVHSATSVDVALRALVSSTSSSMSRDDSGSGVDDCSD</sequence>
<proteinExistence type="predicted"/>
<reference evidence="1 2" key="1">
    <citation type="submission" date="2019-08" db="EMBL/GenBank/DDBJ databases">
        <title>The genome of the soybean aphid Biotype 1, its phylome, world population structure and adaptation to the North American continent.</title>
        <authorList>
            <person name="Giordano R."/>
            <person name="Donthu R.K."/>
            <person name="Hernandez A.G."/>
            <person name="Wright C.L."/>
            <person name="Zimin A.V."/>
        </authorList>
    </citation>
    <scope>NUCLEOTIDE SEQUENCE [LARGE SCALE GENOMIC DNA]</scope>
    <source>
        <tissue evidence="1">Whole aphids</tissue>
    </source>
</reference>
<keyword evidence="2" id="KW-1185">Reference proteome</keyword>
<feature type="non-terminal residue" evidence="1">
    <location>
        <position position="1"/>
    </location>
</feature>
<dbReference type="AlphaFoldDB" id="A0A6G0T3A6"/>
<gene>
    <name evidence="1" type="ORF">AGLY_014544</name>
</gene>
<name>A0A6G0T3A6_APHGL</name>
<protein>
    <submittedName>
        <fullName evidence="1">Uncharacterized protein</fullName>
    </submittedName>
</protein>
<evidence type="ECO:0000313" key="1">
    <source>
        <dbReference type="EMBL" id="KAE9525130.1"/>
    </source>
</evidence>